<feature type="transmembrane region" description="Helical" evidence="6">
    <location>
        <begin position="149"/>
        <end position="170"/>
    </location>
</feature>
<organism evidence="7 8">
    <name type="scientific">Propionivibrio dicarboxylicus</name>
    <dbReference type="NCBI Taxonomy" id="83767"/>
    <lineage>
        <taxon>Bacteria</taxon>
        <taxon>Pseudomonadati</taxon>
        <taxon>Pseudomonadota</taxon>
        <taxon>Betaproteobacteria</taxon>
        <taxon>Rhodocyclales</taxon>
        <taxon>Rhodocyclaceae</taxon>
        <taxon>Propionivibrio</taxon>
    </lineage>
</organism>
<dbReference type="PROSITE" id="PS01006">
    <property type="entry name" value="FORMATE_NITRITE_TP_2"/>
    <property type="match status" value="1"/>
</dbReference>
<feature type="transmembrane region" description="Helical" evidence="6">
    <location>
        <begin position="226"/>
        <end position="248"/>
    </location>
</feature>
<dbReference type="GO" id="GO:0015499">
    <property type="term" value="F:formate transmembrane transporter activity"/>
    <property type="evidence" value="ECO:0007669"/>
    <property type="project" value="TreeGrafter"/>
</dbReference>
<keyword evidence="8" id="KW-1185">Reference proteome</keyword>
<comment type="subcellular location">
    <subcellularLocation>
        <location evidence="1">Membrane</location>
        <topology evidence="1">Multi-pass membrane protein</topology>
    </subcellularLocation>
</comment>
<gene>
    <name evidence="7" type="ORF">SAMN05660652_02508</name>
</gene>
<keyword evidence="3 6" id="KW-1133">Transmembrane helix</keyword>
<keyword evidence="2 6" id="KW-0812">Transmembrane</keyword>
<dbReference type="RefSeq" id="WP_091938174.1">
    <property type="nucleotide sequence ID" value="NZ_FNCY01000010.1"/>
</dbReference>
<feature type="transmembrane region" description="Helical" evidence="6">
    <location>
        <begin position="59"/>
        <end position="92"/>
    </location>
</feature>
<name>A0A1G8G9I0_9RHOO</name>
<evidence type="ECO:0000256" key="2">
    <source>
        <dbReference type="ARBA" id="ARBA00022692"/>
    </source>
</evidence>
<feature type="transmembrane region" description="Helical" evidence="6">
    <location>
        <begin position="104"/>
        <end position="129"/>
    </location>
</feature>
<dbReference type="Pfam" id="PF01226">
    <property type="entry name" value="Form_Nir_trans"/>
    <property type="match status" value="1"/>
</dbReference>
<evidence type="ECO:0000256" key="5">
    <source>
        <dbReference type="ARBA" id="ARBA00049660"/>
    </source>
</evidence>
<keyword evidence="4 6" id="KW-0472">Membrane</keyword>
<dbReference type="EMBL" id="FNCY01000010">
    <property type="protein sequence ID" value="SDH90970.1"/>
    <property type="molecule type" value="Genomic_DNA"/>
</dbReference>
<accession>A0A1G8G9I0</accession>
<evidence type="ECO:0000256" key="6">
    <source>
        <dbReference type="SAM" id="Phobius"/>
    </source>
</evidence>
<evidence type="ECO:0000256" key="3">
    <source>
        <dbReference type="ARBA" id="ARBA00022989"/>
    </source>
</evidence>
<evidence type="ECO:0000313" key="8">
    <source>
        <dbReference type="Proteomes" id="UP000198607"/>
    </source>
</evidence>
<dbReference type="Gene3D" id="1.20.1080.10">
    <property type="entry name" value="Glycerol uptake facilitator protein"/>
    <property type="match status" value="1"/>
</dbReference>
<dbReference type="InterPro" id="IPR000292">
    <property type="entry name" value="For/NO2_transpt"/>
</dbReference>
<dbReference type="InterPro" id="IPR023271">
    <property type="entry name" value="Aquaporin-like"/>
</dbReference>
<comment type="similarity">
    <text evidence="5">Belongs to the FNT transporter (TC 1.A.16) family.</text>
</comment>
<feature type="transmembrane region" description="Helical" evidence="6">
    <location>
        <begin position="177"/>
        <end position="195"/>
    </location>
</feature>
<dbReference type="AlphaFoldDB" id="A0A1G8G9I0"/>
<dbReference type="Proteomes" id="UP000198607">
    <property type="component" value="Unassembled WGS sequence"/>
</dbReference>
<dbReference type="PANTHER" id="PTHR30520:SF8">
    <property type="entry name" value="NITRITE TRANSPORTER NIRC"/>
    <property type="match status" value="1"/>
</dbReference>
<dbReference type="STRING" id="83767.SAMN05660652_02508"/>
<dbReference type="GO" id="GO:0005886">
    <property type="term" value="C:plasma membrane"/>
    <property type="evidence" value="ECO:0007669"/>
    <property type="project" value="TreeGrafter"/>
</dbReference>
<dbReference type="OrthoDB" id="9786493at2"/>
<evidence type="ECO:0000256" key="4">
    <source>
        <dbReference type="ARBA" id="ARBA00023136"/>
    </source>
</evidence>
<dbReference type="PANTHER" id="PTHR30520">
    <property type="entry name" value="FORMATE TRANSPORTER-RELATED"/>
    <property type="match status" value="1"/>
</dbReference>
<feature type="transmembrane region" description="Helical" evidence="6">
    <location>
        <begin position="25"/>
        <end position="47"/>
    </location>
</feature>
<dbReference type="InterPro" id="IPR024002">
    <property type="entry name" value="For/NO2_transpt_CS"/>
</dbReference>
<evidence type="ECO:0000313" key="7">
    <source>
        <dbReference type="EMBL" id="SDH90970.1"/>
    </source>
</evidence>
<dbReference type="NCBIfam" id="NF008595">
    <property type="entry name" value="PRK11562.1"/>
    <property type="match status" value="1"/>
</dbReference>
<sequence length="284" mass="30156">MYLETVDKFADLAAKKVAYQKKSPAGFFVGAMMAGAYVGLAIILIFTLGNDVPPSVRRLVMGACFGISLTLVIFAGSELFTGYTMYMALGWLRGRTSPSESVKLCVLTWVGNLAGALLVSSLFMLSGGGNLVHGTVLYEIVAYKMHPPALQIFAKGVLCNWLVCLAVWMTARTTSDAAKCILIFWCLLGFIASGYEHSVANMTGLSIGVMGGGDPAVNLAGWGHNLLWATLGNATSGVLFMGVAYWFASRSSIAEAVAADDVEEPATALRMSGRKIVRANADAR</sequence>
<protein>
    <submittedName>
        <fullName evidence="7">Nitrite transporter NirC</fullName>
    </submittedName>
</protein>
<evidence type="ECO:0000256" key="1">
    <source>
        <dbReference type="ARBA" id="ARBA00004141"/>
    </source>
</evidence>
<proteinExistence type="inferred from homology"/>
<reference evidence="7 8" key="1">
    <citation type="submission" date="2016-10" db="EMBL/GenBank/DDBJ databases">
        <authorList>
            <person name="de Groot N.N."/>
        </authorList>
    </citation>
    <scope>NUCLEOTIDE SEQUENCE [LARGE SCALE GENOMIC DNA]</scope>
    <source>
        <strain evidence="7 8">DSM 5885</strain>
    </source>
</reference>